<sequence>MHAWAQSTDTRLDGNGSRAAAGGDDIGRPRRRTGWDVRPSIAAHPVPITVIQGDSDCLDPSAHLWSALAKAGQIRLRVIRDAGHCAWIDQPQAFAEALRDGLDGH</sequence>
<accession>I4W4G4</accession>
<keyword evidence="2" id="KW-0808">Transferase</keyword>
<dbReference type="GO" id="GO:0016746">
    <property type="term" value="F:acyltransferase activity"/>
    <property type="evidence" value="ECO:0007669"/>
    <property type="project" value="UniProtKB-KW"/>
</dbReference>
<proteinExistence type="predicted"/>
<protein>
    <submittedName>
        <fullName evidence="2">Putative hydrolase or acyltransferase of alpha/beta superfamily protein</fullName>
    </submittedName>
</protein>
<comment type="caution">
    <text evidence="2">The sequence shown here is derived from an EMBL/GenBank/DDBJ whole genome shotgun (WGS) entry which is preliminary data.</text>
</comment>
<feature type="region of interest" description="Disordered" evidence="1">
    <location>
        <begin position="1"/>
        <end position="38"/>
    </location>
</feature>
<dbReference type="STRING" id="1163407.UU7_05127"/>
<keyword evidence="2" id="KW-0378">Hydrolase</keyword>
<dbReference type="SUPFAM" id="SSF53474">
    <property type="entry name" value="alpha/beta-Hydrolases"/>
    <property type="match status" value="1"/>
</dbReference>
<dbReference type="GO" id="GO:0016787">
    <property type="term" value="F:hydrolase activity"/>
    <property type="evidence" value="ECO:0007669"/>
    <property type="project" value="UniProtKB-KW"/>
</dbReference>
<keyword evidence="3" id="KW-1185">Reference proteome</keyword>
<keyword evidence="2" id="KW-0012">Acyltransferase</keyword>
<dbReference type="InterPro" id="IPR029058">
    <property type="entry name" value="AB_hydrolase_fold"/>
</dbReference>
<reference evidence="2 3" key="1">
    <citation type="journal article" date="2012" name="J. Bacteriol.">
        <title>Genome sequences for six rhodanobacter strains, isolated from soils and the terrestrial subsurface, with variable denitrification capabilities.</title>
        <authorList>
            <person name="Kostka J.E."/>
            <person name="Green S.J."/>
            <person name="Rishishwar L."/>
            <person name="Prakash O."/>
            <person name="Katz L.S."/>
            <person name="Marino-Ramirez L."/>
            <person name="Jordan I.K."/>
            <person name="Munk C."/>
            <person name="Ivanova N."/>
            <person name="Mikhailova N."/>
            <person name="Watson D.B."/>
            <person name="Brown S.D."/>
            <person name="Palumbo A.V."/>
            <person name="Brooks S.C."/>
        </authorList>
    </citation>
    <scope>NUCLEOTIDE SEQUENCE [LARGE SCALE GENOMIC DNA]</scope>
    <source>
        <strain evidence="2 3">B39</strain>
    </source>
</reference>
<dbReference type="PATRIC" id="fig|1163407.3.peg.1034"/>
<evidence type="ECO:0000256" key="1">
    <source>
        <dbReference type="SAM" id="MobiDB-lite"/>
    </source>
</evidence>
<gene>
    <name evidence="2" type="ORF">UU7_05127</name>
</gene>
<name>I4W4G4_9GAMM</name>
<dbReference type="EMBL" id="AJXT01000006">
    <property type="protein sequence ID" value="EIL94355.1"/>
    <property type="molecule type" value="Genomic_DNA"/>
</dbReference>
<dbReference type="Proteomes" id="UP000003226">
    <property type="component" value="Unassembled WGS sequence"/>
</dbReference>
<evidence type="ECO:0000313" key="2">
    <source>
        <dbReference type="EMBL" id="EIL94355.1"/>
    </source>
</evidence>
<organism evidence="2 3">
    <name type="scientific">Rhodanobacter spathiphylli B39</name>
    <dbReference type="NCBI Taxonomy" id="1163407"/>
    <lineage>
        <taxon>Bacteria</taxon>
        <taxon>Pseudomonadati</taxon>
        <taxon>Pseudomonadota</taxon>
        <taxon>Gammaproteobacteria</taxon>
        <taxon>Lysobacterales</taxon>
        <taxon>Rhodanobacteraceae</taxon>
        <taxon>Rhodanobacter</taxon>
    </lineage>
</organism>
<evidence type="ECO:0000313" key="3">
    <source>
        <dbReference type="Proteomes" id="UP000003226"/>
    </source>
</evidence>
<dbReference type="Gene3D" id="3.40.50.1820">
    <property type="entry name" value="alpha/beta hydrolase"/>
    <property type="match status" value="1"/>
</dbReference>
<dbReference type="AlphaFoldDB" id="I4W4G4"/>